<reference evidence="1" key="2">
    <citation type="submission" date="2025-08" db="UniProtKB">
        <authorList>
            <consortium name="Ensembl"/>
        </authorList>
    </citation>
    <scope>IDENTIFICATION</scope>
</reference>
<dbReference type="Ensembl" id="ENSMFAT00000085520.1">
    <property type="protein sequence ID" value="ENSMFAP00000057380.1"/>
    <property type="gene ID" value="ENSMFAG00000057407.1"/>
</dbReference>
<name>A0A7N9CY14_MACFA</name>
<evidence type="ECO:0000313" key="1">
    <source>
        <dbReference type="Ensembl" id="ENSMFAP00000057380.1"/>
    </source>
</evidence>
<accession>A0A7N9CY14</accession>
<dbReference type="PANTHER" id="PTHR46254">
    <property type="entry name" value="PROTEIN GVQW1-RELATED"/>
    <property type="match status" value="1"/>
</dbReference>
<organism evidence="1 2">
    <name type="scientific">Macaca fascicularis</name>
    <name type="common">Crab-eating macaque</name>
    <name type="synonym">Cynomolgus monkey</name>
    <dbReference type="NCBI Taxonomy" id="9541"/>
    <lineage>
        <taxon>Eukaryota</taxon>
        <taxon>Metazoa</taxon>
        <taxon>Chordata</taxon>
        <taxon>Craniata</taxon>
        <taxon>Vertebrata</taxon>
        <taxon>Euteleostomi</taxon>
        <taxon>Mammalia</taxon>
        <taxon>Eutheria</taxon>
        <taxon>Euarchontoglires</taxon>
        <taxon>Primates</taxon>
        <taxon>Haplorrhini</taxon>
        <taxon>Catarrhini</taxon>
        <taxon>Cercopithecidae</taxon>
        <taxon>Cercopithecinae</taxon>
        <taxon>Macaca</taxon>
    </lineage>
</organism>
<reference evidence="1 2" key="1">
    <citation type="submission" date="2013-03" db="EMBL/GenBank/DDBJ databases">
        <authorList>
            <person name="Warren W."/>
            <person name="Wilson R.K."/>
        </authorList>
    </citation>
    <scope>NUCLEOTIDE SEQUENCE</scope>
</reference>
<sequence length="129" mass="15062">MLHKEDFVSWYTRVESFRLYTIHPEGCLNTQRAIFLSGLKFPWLEVRSLRSCIPFSGSLPLFSVLMPRMYGFFFFEMESHSVAQAGVQWPNLSSLQAPPLGFTPFSCLSLLSSWDYRRRPPHPANFLYF</sequence>
<keyword evidence="2" id="KW-1185">Reference proteome</keyword>
<protein>
    <submittedName>
        <fullName evidence="1">Uncharacterized protein</fullName>
    </submittedName>
</protein>
<evidence type="ECO:0000313" key="2">
    <source>
        <dbReference type="Proteomes" id="UP000233100"/>
    </source>
</evidence>
<dbReference type="AlphaFoldDB" id="A0A7N9CY14"/>
<dbReference type="GeneTree" id="ENSGT00940000165497"/>
<dbReference type="Proteomes" id="UP000233100">
    <property type="component" value="Chromosome 1"/>
</dbReference>
<reference evidence="1" key="3">
    <citation type="submission" date="2025-09" db="UniProtKB">
        <authorList>
            <consortium name="Ensembl"/>
        </authorList>
    </citation>
    <scope>IDENTIFICATION</scope>
</reference>
<proteinExistence type="predicted"/>